<comment type="caution">
    <text evidence="4">The sequence shown here is derived from an EMBL/GenBank/DDBJ whole genome shotgun (WGS) entry which is preliminary data.</text>
</comment>
<reference evidence="4 5" key="1">
    <citation type="journal article" date="2013" name="Antonie Van Leeuwenhoek">
        <title>Sphingomonas ginsenosidivorax sp. nov., with the ability to transform ginsenosides.</title>
        <authorList>
            <person name="Jin X.F."/>
            <person name="Kim J.K."/>
            <person name="Liu Q.M."/>
            <person name="Kang M.S."/>
            <person name="He D."/>
            <person name="Jin F.X."/>
            <person name="Kim S.C."/>
            <person name="Im W.T."/>
        </authorList>
    </citation>
    <scope>NUCLEOTIDE SEQUENCE [LARGE SCALE GENOMIC DNA]</scope>
    <source>
        <strain evidence="4 5">KHI67</strain>
    </source>
</reference>
<feature type="domain" description="Lysozyme inhibitor LprI-like N-terminal" evidence="3">
    <location>
        <begin position="253"/>
        <end position="348"/>
    </location>
</feature>
<evidence type="ECO:0000313" key="4">
    <source>
        <dbReference type="EMBL" id="TXC70189.1"/>
    </source>
</evidence>
<feature type="coiled-coil region" evidence="1">
    <location>
        <begin position="241"/>
        <end position="268"/>
    </location>
</feature>
<protein>
    <submittedName>
        <fullName evidence="4">DUF1311 domain-containing protein</fullName>
    </submittedName>
</protein>
<dbReference type="Proteomes" id="UP000321250">
    <property type="component" value="Unassembled WGS sequence"/>
</dbReference>
<dbReference type="Gene3D" id="1.20.1270.180">
    <property type="match status" value="1"/>
</dbReference>
<feature type="region of interest" description="Disordered" evidence="2">
    <location>
        <begin position="1"/>
        <end position="44"/>
    </location>
</feature>
<gene>
    <name evidence="4" type="ORF">FSB78_03945</name>
</gene>
<proteinExistence type="predicted"/>
<sequence>MAVLRYATGSRRVPRPAPAPRRSARPNRSRSAQSRASSKPMIRRPMHAAFTKSNCRKEAVMNRIYFAVAATLALGTAACGNGGTAVGCTAESAQAPVVGIVKDQLERAISAKVRGEDGARSVSLSKIRAAIGQLVIAIDDIRTSKEDPNSTKRFCTGTLKVRFDADALADADHTRETAGLNSVSALADAADIERHADSFTTGIEFNVQPTDNGDKVFAETESGNNMFDFAAEVLASGLLRASTEESQRAAAQAEAQQTAEQNAALGEQRAANLASAKTDNQLAAQTIGATWQALAGATRQRLLPQQRAWIAKKNADCKVEAASASIDANDKEIARLNCDTRLTQERLPWLANFREEGGVSTSAGAEPLPSSGDERPNDL</sequence>
<evidence type="ECO:0000259" key="3">
    <source>
        <dbReference type="Pfam" id="PF07007"/>
    </source>
</evidence>
<dbReference type="Pfam" id="PF07007">
    <property type="entry name" value="LprI"/>
    <property type="match status" value="1"/>
</dbReference>
<feature type="region of interest" description="Disordered" evidence="2">
    <location>
        <begin position="354"/>
        <end position="379"/>
    </location>
</feature>
<name>A0A5C6UBV0_9SPHN</name>
<organism evidence="4 5">
    <name type="scientific">Sphingomonas ginsenosidivorax</name>
    <dbReference type="NCBI Taxonomy" id="862135"/>
    <lineage>
        <taxon>Bacteria</taxon>
        <taxon>Pseudomonadati</taxon>
        <taxon>Pseudomonadota</taxon>
        <taxon>Alphaproteobacteria</taxon>
        <taxon>Sphingomonadales</taxon>
        <taxon>Sphingomonadaceae</taxon>
        <taxon>Sphingomonas</taxon>
    </lineage>
</organism>
<accession>A0A5C6UBV0</accession>
<dbReference type="EMBL" id="VOQR01000001">
    <property type="protein sequence ID" value="TXC70189.1"/>
    <property type="molecule type" value="Genomic_DNA"/>
</dbReference>
<feature type="compositionally biased region" description="Low complexity" evidence="2">
    <location>
        <begin position="29"/>
        <end position="38"/>
    </location>
</feature>
<dbReference type="AlphaFoldDB" id="A0A5C6UBV0"/>
<evidence type="ECO:0000256" key="1">
    <source>
        <dbReference type="SAM" id="Coils"/>
    </source>
</evidence>
<dbReference type="InterPro" id="IPR009739">
    <property type="entry name" value="LprI-like_N"/>
</dbReference>
<keyword evidence="1" id="KW-0175">Coiled coil</keyword>
<evidence type="ECO:0000313" key="5">
    <source>
        <dbReference type="Proteomes" id="UP000321250"/>
    </source>
</evidence>
<evidence type="ECO:0000256" key="2">
    <source>
        <dbReference type="SAM" id="MobiDB-lite"/>
    </source>
</evidence>
<keyword evidence="5" id="KW-1185">Reference proteome</keyword>